<name>A0A9X3EJM8_9BACT</name>
<keyword evidence="3" id="KW-1185">Reference proteome</keyword>
<feature type="transmembrane region" description="Helical" evidence="1">
    <location>
        <begin position="123"/>
        <end position="141"/>
    </location>
</feature>
<keyword evidence="1" id="KW-1133">Transmembrane helix</keyword>
<proteinExistence type="predicted"/>
<keyword evidence="1" id="KW-0812">Transmembrane</keyword>
<dbReference type="Proteomes" id="UP001150924">
    <property type="component" value="Unassembled WGS sequence"/>
</dbReference>
<evidence type="ECO:0000313" key="3">
    <source>
        <dbReference type="Proteomes" id="UP001150924"/>
    </source>
</evidence>
<evidence type="ECO:0000313" key="2">
    <source>
        <dbReference type="EMBL" id="MCY1005272.1"/>
    </source>
</evidence>
<evidence type="ECO:0000256" key="1">
    <source>
        <dbReference type="SAM" id="Phobius"/>
    </source>
</evidence>
<protein>
    <submittedName>
        <fullName evidence="2">Uncharacterized protein</fullName>
    </submittedName>
</protein>
<gene>
    <name evidence="2" type="ORF">OV079_06735</name>
</gene>
<organism evidence="2 3">
    <name type="scientific">Nannocystis pusilla</name>
    <dbReference type="NCBI Taxonomy" id="889268"/>
    <lineage>
        <taxon>Bacteria</taxon>
        <taxon>Pseudomonadati</taxon>
        <taxon>Myxococcota</taxon>
        <taxon>Polyangia</taxon>
        <taxon>Nannocystales</taxon>
        <taxon>Nannocystaceae</taxon>
        <taxon>Nannocystis</taxon>
    </lineage>
</organism>
<keyword evidence="1" id="KW-0472">Membrane</keyword>
<feature type="transmembrane region" description="Helical" evidence="1">
    <location>
        <begin position="147"/>
        <end position="169"/>
    </location>
</feature>
<accession>A0A9X3EJM8</accession>
<comment type="caution">
    <text evidence="2">The sequence shown here is derived from an EMBL/GenBank/DDBJ whole genome shotgun (WGS) entry which is preliminary data.</text>
</comment>
<dbReference type="AlphaFoldDB" id="A0A9X3EJM8"/>
<sequence length="204" mass="22461">MRKTVPLLPSPGSALVKPAATVLATAEPVRPAAPAPGDSDCEWRPCDAELPVVMDALESLARSLELHDRSSAAGLHWHLDASDIGLWVDITAEASDSGTTVGLRIRPAAGSFADSPWWHHDSYLWGEIVFGAAMLLAMFVVTGDLWVLAFIGLMTSAFFVGVLLLLVVIPEHRRALAQRAWTDRWRRDFWPALEARLQQRALYR</sequence>
<dbReference type="RefSeq" id="WP_267766916.1">
    <property type="nucleotide sequence ID" value="NZ_JAPNKE010000002.1"/>
</dbReference>
<reference evidence="2" key="1">
    <citation type="submission" date="2022-11" db="EMBL/GenBank/DDBJ databases">
        <title>Minimal conservation of predation-associated metabolite biosynthetic gene clusters underscores biosynthetic potential of Myxococcota including descriptions for ten novel species: Archangium lansinium sp. nov., Myxococcus landrumus sp. nov., Nannocystis bai.</title>
        <authorList>
            <person name="Ahearne A."/>
            <person name="Stevens C."/>
            <person name="Phillips K."/>
        </authorList>
    </citation>
    <scope>NUCLEOTIDE SEQUENCE</scope>
    <source>
        <strain evidence="2">Na p29</strain>
    </source>
</reference>
<dbReference type="EMBL" id="JAPNKE010000002">
    <property type="protein sequence ID" value="MCY1005272.1"/>
    <property type="molecule type" value="Genomic_DNA"/>
</dbReference>